<feature type="compositionally biased region" description="Basic and acidic residues" evidence="6">
    <location>
        <begin position="1296"/>
        <end position="1314"/>
    </location>
</feature>
<feature type="coiled-coil region" evidence="5">
    <location>
        <begin position="1135"/>
        <end position="1205"/>
    </location>
</feature>
<keyword evidence="8" id="KW-1185">Reference proteome</keyword>
<evidence type="ECO:0000256" key="2">
    <source>
        <dbReference type="ARBA" id="ARBA00022490"/>
    </source>
</evidence>
<evidence type="ECO:0000256" key="6">
    <source>
        <dbReference type="SAM" id="MobiDB-lite"/>
    </source>
</evidence>
<evidence type="ECO:0000256" key="5">
    <source>
        <dbReference type="SAM" id="Coils"/>
    </source>
</evidence>
<feature type="region of interest" description="Disordered" evidence="6">
    <location>
        <begin position="536"/>
        <end position="587"/>
    </location>
</feature>
<evidence type="ECO:0000313" key="8">
    <source>
        <dbReference type="Proteomes" id="UP000677054"/>
    </source>
</evidence>
<feature type="compositionally biased region" description="Low complexity" evidence="6">
    <location>
        <begin position="173"/>
        <end position="183"/>
    </location>
</feature>
<feature type="compositionally biased region" description="Acidic residues" evidence="6">
    <location>
        <begin position="555"/>
        <end position="565"/>
    </location>
</feature>
<dbReference type="GO" id="GO:0005813">
    <property type="term" value="C:centrosome"/>
    <property type="evidence" value="ECO:0007669"/>
    <property type="project" value="UniProtKB-SubCell"/>
</dbReference>
<feature type="coiled-coil region" evidence="5">
    <location>
        <begin position="1318"/>
        <end position="1467"/>
    </location>
</feature>
<dbReference type="EMBL" id="CAJPEV010000738">
    <property type="protein sequence ID" value="CAG0888077.1"/>
    <property type="molecule type" value="Genomic_DNA"/>
</dbReference>
<evidence type="ECO:0000256" key="1">
    <source>
        <dbReference type="ARBA" id="ARBA00004300"/>
    </source>
</evidence>
<feature type="region of interest" description="Disordered" evidence="6">
    <location>
        <begin position="1268"/>
        <end position="1314"/>
    </location>
</feature>
<proteinExistence type="predicted"/>
<dbReference type="Proteomes" id="UP000677054">
    <property type="component" value="Unassembled WGS sequence"/>
</dbReference>
<feature type="coiled-coil region" evidence="5">
    <location>
        <begin position="665"/>
        <end position="744"/>
    </location>
</feature>
<feature type="coiled-coil region" evidence="5">
    <location>
        <begin position="385"/>
        <end position="487"/>
    </location>
</feature>
<keyword evidence="4" id="KW-0206">Cytoskeleton</keyword>
<gene>
    <name evidence="7" type="ORF">DSTB1V02_LOCUS4797</name>
</gene>
<feature type="coiled-coil region" evidence="5">
    <location>
        <begin position="1779"/>
        <end position="1837"/>
    </location>
</feature>
<keyword evidence="2" id="KW-0963">Cytoplasm</keyword>
<feature type="coiled-coil region" evidence="5">
    <location>
        <begin position="787"/>
        <end position="958"/>
    </location>
</feature>
<reference evidence="7" key="1">
    <citation type="submission" date="2020-11" db="EMBL/GenBank/DDBJ databases">
        <authorList>
            <person name="Tran Van P."/>
        </authorList>
    </citation>
    <scope>NUCLEOTIDE SEQUENCE</scope>
</reference>
<dbReference type="PANTHER" id="PTHR44981:SF2">
    <property type="entry name" value="PERICENTRIN-LIKE PROTEIN, ISOFORM F"/>
    <property type="match status" value="1"/>
</dbReference>
<evidence type="ECO:0000256" key="3">
    <source>
        <dbReference type="ARBA" id="ARBA00023054"/>
    </source>
</evidence>
<comment type="subcellular location">
    <subcellularLocation>
        <location evidence="1">Cytoplasm</location>
        <location evidence="1">Cytoskeleton</location>
        <location evidence="1">Microtubule organizing center</location>
        <location evidence="1">Centrosome</location>
    </subcellularLocation>
</comment>
<organism evidence="7">
    <name type="scientific">Darwinula stevensoni</name>
    <dbReference type="NCBI Taxonomy" id="69355"/>
    <lineage>
        <taxon>Eukaryota</taxon>
        <taxon>Metazoa</taxon>
        <taxon>Ecdysozoa</taxon>
        <taxon>Arthropoda</taxon>
        <taxon>Crustacea</taxon>
        <taxon>Oligostraca</taxon>
        <taxon>Ostracoda</taxon>
        <taxon>Podocopa</taxon>
        <taxon>Podocopida</taxon>
        <taxon>Darwinulocopina</taxon>
        <taxon>Darwinuloidea</taxon>
        <taxon>Darwinulidae</taxon>
        <taxon>Darwinula</taxon>
    </lineage>
</organism>
<dbReference type="OrthoDB" id="6354508at2759"/>
<evidence type="ECO:0000313" key="7">
    <source>
        <dbReference type="EMBL" id="CAD7244914.1"/>
    </source>
</evidence>
<feature type="coiled-coil region" evidence="5">
    <location>
        <begin position="39"/>
        <end position="66"/>
    </location>
</feature>
<protein>
    <submittedName>
        <fullName evidence="7">Uncharacterized protein</fullName>
    </submittedName>
</protein>
<feature type="coiled-coil region" evidence="5">
    <location>
        <begin position="99"/>
        <end position="133"/>
    </location>
</feature>
<feature type="coiled-coil region" evidence="5">
    <location>
        <begin position="226"/>
        <end position="253"/>
    </location>
</feature>
<name>A0A7R8XCU1_9CRUS</name>
<feature type="coiled-coil region" evidence="5">
    <location>
        <begin position="1041"/>
        <end position="1103"/>
    </location>
</feature>
<dbReference type="InterPro" id="IPR028745">
    <property type="entry name" value="AKAP9/Pericentrin"/>
</dbReference>
<feature type="compositionally biased region" description="Basic and acidic residues" evidence="6">
    <location>
        <begin position="566"/>
        <end position="581"/>
    </location>
</feature>
<dbReference type="EMBL" id="LR900255">
    <property type="protein sequence ID" value="CAD7244914.1"/>
    <property type="molecule type" value="Genomic_DNA"/>
</dbReference>
<feature type="compositionally biased region" description="Acidic residues" evidence="6">
    <location>
        <begin position="1549"/>
        <end position="1560"/>
    </location>
</feature>
<sequence length="1915" mass="219264">MEKEEALRKEMENLSEALGKSQGTWKSLLEEKTTWGEEKNRLLSQISQLQDQSSTLKEAARQAETRVTALVADVTAGEAVRAQVESELIALRQTVEEKAQVQAREQERHARRVRELEEQLRLREANAVQVENGHNEVLSRVEGDLRRLIQSVRNEVNAFHMACPYPESGSGGDSLTSESESSSLELGVTESDVLIKELNHVIQYAIKSAAEKTEADSRWTEAERHVASLREDLEATKKNLVEVESQVQASQRSQETMRQKLIQVAGEAADGSMPSEDLLNEVASATINLKNEARALARVLNVAKESGVHVAIEESSLPESELSCEVKEILVKLRDREEAAARLQKDLSRILRFVEEQEQEQGSERGEGDVMDRLTAVLRFRRDQWESKDAKIDQLEEEVETLKARLAAQEPKPTKAQKTLERKLAAFRDELTSLQERHREELEDLRQTHQLEMEELERALLEKHSPRESYEDRTKSLLEERERLLDLNSYQVKLIVDLAQYLSVVQGTIKEAFPHDQFLLPISLSSTSRLYLPERMSPEGSAVENGDSERSQPSQEEDEGGEEGESPQHELLRRQQEDSRNSLEVSSRRIHHSGSLLDFTFLEELGEGVPDGKAFRSCKDRLQGLSSQVQLSTSRLVAAVDSGHREGEDPEGPDRLCSVIWEADVHHLQGQLELVTEELKQERERKESLAVEHSRCQDVIRSHRDEERHLREHVKSVEKQQEALEELVDELRSKVEFLEREENQPKTVEEIHSTRMDWLTEVHDKAKELMNEKEIEALDRRMLLTRVHELEVMFEEVTSESERLREECHREVEDLRHQVEAADNQLKSVRRFLDEQAAEREQEREEYGKEIQCLMDALKGKDKSGTAEHDLHLEMERLNSQLKERHEKATQADKCIAELEKQLEASNDKMGILKERISALETQLEQKSESESILRRQIGDLEVALHQQEELLMQLEERDRSRVEADTSIAATESSECSSHGPAVHLQCLRDELRQQAGLCLFCPWVQGMGNESLGSTESLLSSTLLKERGEFMDPGLTEELKRLEEKLEFLAKAEESLLLKTREFEEQLRASRKREQELEGDRRELQRQVNAHLQTISDLQTALEEEKHGSLDPEELMERIALLTQELHSVRVIADSKERQLEQLRFDSEEAKKKLVSREEELNKLRGKGTCQLRHWVAEDDRRLEELRAENQTLGERLGALQEDVKKIPIHILSHYLEGDATDPFSSLLNQSSQDGCVEVEVLRKDPRQTSSLSAILPPSSFRVHFQPEDFSSKGSSRLRTPIEGEDPVFLTPDSVERSRSPEADGPDEPGRHDISFEEALLEREQEIKDLQKIIEEKTLSLERKSFELQELSQECDDLRAEADTARQEGHRIQAALDDVCATLDEERGARWKKEEELKGKEVELDELRRNLAGMQDLLKRKEAEYQDLMDEQRDLESREVLAKQVREWKSQVEVLTKQQGDLERKHRDALLRLKDELEAVRGSVKVKDEEISALKKHFTDQHQLDLHEIPTVEALARRIRDEVKHSELLDRRLFHHLKKPGGGRGDEETETSSTDDDASVSHRVQSLLSKVHKEGLQVLNLSEQARRGGGDVADVSATLQNLLTRFAQREQGYKKQVEVLEYKVQQEKILSNDLKATLDLEKQRGLDLLTKVSSERVRVASLDAEKDSLCSQLEQWKLRADRDQAQIYTLSREVETMQHQSRKLESALRVERGNFAQLTEMLDKERSLFQVTSLRDKKFIQELREKLSKKQEDFCSVLRKLDSKKEVAVPTSDSHLVESLTEELTVARVQLLKAEESARERERLREEREQLVRDVERLRDALRLKDRELQGVLERQVRSRVMGGGTSGGGGASRVLFVQEEEDAERVRWNIPLMSLVTTSSEYPATLVSAVGTSAWAGGGVEVTRRGGVPSGG</sequence>
<evidence type="ECO:0000256" key="4">
    <source>
        <dbReference type="ARBA" id="ARBA00023212"/>
    </source>
</evidence>
<dbReference type="PANTHER" id="PTHR44981">
    <property type="entry name" value="PERICENTRIN-LIKE PROTEIN, ISOFORM F"/>
    <property type="match status" value="1"/>
</dbReference>
<keyword evidence="3 5" id="KW-0175">Coiled coil</keyword>
<feature type="region of interest" description="Disordered" evidence="6">
    <location>
        <begin position="164"/>
        <end position="183"/>
    </location>
</feature>
<dbReference type="GO" id="GO:0007165">
    <property type="term" value="P:signal transduction"/>
    <property type="evidence" value="ECO:0007669"/>
    <property type="project" value="InterPro"/>
</dbReference>
<accession>A0A7R8XCU1</accession>
<dbReference type="GO" id="GO:0060090">
    <property type="term" value="F:molecular adaptor activity"/>
    <property type="evidence" value="ECO:0007669"/>
    <property type="project" value="InterPro"/>
</dbReference>
<feature type="region of interest" description="Disordered" evidence="6">
    <location>
        <begin position="1536"/>
        <end position="1562"/>
    </location>
</feature>